<dbReference type="Pfam" id="PF08843">
    <property type="entry name" value="AbiEii"/>
    <property type="match status" value="1"/>
</dbReference>
<dbReference type="InterPro" id="IPR014942">
    <property type="entry name" value="AbiEii"/>
</dbReference>
<proteinExistence type="predicted"/>
<dbReference type="AlphaFoldDB" id="A0A2M6YQP2"/>
<gene>
    <name evidence="1" type="ORF">COT04_00165</name>
</gene>
<reference evidence="2" key="1">
    <citation type="submission" date="2017-09" db="EMBL/GenBank/DDBJ databases">
        <title>Depth-based differentiation of microbial function through sediment-hosted aquifers and enrichment of novel symbionts in the deep terrestrial subsurface.</title>
        <authorList>
            <person name="Probst A.J."/>
            <person name="Ladd B."/>
            <person name="Jarett J.K."/>
            <person name="Geller-Mcgrath D.E."/>
            <person name="Sieber C.M.K."/>
            <person name="Emerson J.B."/>
            <person name="Anantharaman K."/>
            <person name="Thomas B.C."/>
            <person name="Malmstrom R."/>
            <person name="Stieglmeier M."/>
            <person name="Klingl A."/>
            <person name="Woyke T."/>
            <person name="Ryan C.M."/>
            <person name="Banfield J.F."/>
        </authorList>
    </citation>
    <scope>NUCLEOTIDE SEQUENCE [LARGE SCALE GENOMIC DNA]</scope>
</reference>
<evidence type="ECO:0008006" key="3">
    <source>
        <dbReference type="Google" id="ProtNLM"/>
    </source>
</evidence>
<accession>A0A2M6YQP2</accession>
<protein>
    <recommendedName>
        <fullName evidence="3">Nucleotidyl transferase AbiEii/AbiGii toxin family protein</fullName>
    </recommendedName>
</protein>
<sequence length="204" mass="24143">MLHKEVLTKKQKELLSLLELFSKDFGLVGGTAIALYIGHRRSIDFDLFTNEEFKNEDILNKISKSFKIDMVVVNNPEELTVIIKGVRFTFFRYLHKIDFSKKLDNIVKFPDLLTLAAMKAFTLGMRAKWKDYIDLYFILKNYYRIGQIIKKAQKIFGNKFNEKLFRSQLAYFKDIDYQEKIIYLKGYETDDKTIKKELIDFSLS</sequence>
<comment type="caution">
    <text evidence="1">The sequence shown here is derived from an EMBL/GenBank/DDBJ whole genome shotgun (WGS) entry which is preliminary data.</text>
</comment>
<name>A0A2M6YQP2_9BACT</name>
<organism evidence="1 2">
    <name type="scientific">Candidatus Shapirobacteria bacterium CG07_land_8_20_14_0_80_39_12</name>
    <dbReference type="NCBI Taxonomy" id="1974480"/>
    <lineage>
        <taxon>Bacteria</taxon>
        <taxon>Candidatus Shapironibacteriota</taxon>
    </lineage>
</organism>
<evidence type="ECO:0000313" key="1">
    <source>
        <dbReference type="EMBL" id="PIU33411.1"/>
    </source>
</evidence>
<dbReference type="EMBL" id="PEXA01000006">
    <property type="protein sequence ID" value="PIU33411.1"/>
    <property type="molecule type" value="Genomic_DNA"/>
</dbReference>
<dbReference type="Proteomes" id="UP000229559">
    <property type="component" value="Unassembled WGS sequence"/>
</dbReference>
<evidence type="ECO:0000313" key="2">
    <source>
        <dbReference type="Proteomes" id="UP000229559"/>
    </source>
</evidence>